<evidence type="ECO:0000256" key="5">
    <source>
        <dbReference type="ARBA" id="ARBA00022827"/>
    </source>
</evidence>
<sequence length="777" mass="86059">MAPKKPFKVIIAGGGVAGLTLATMFEKFHIDYVLLEAHQEFTPQLGASIGLVANGLRILDQLGIYDRLLRMPLAVLKRLTIRSPNGELMLAVDNHAEHLTKRFGYSLLFFDRQWLLQAIYEHIVRKDRLVPNQKVTHVQLEPEGVSVTTARGDVFHGNILVGADGVHSAVRREMFRLGHELQPGYFPSGEPDRVPCYYQCGFGIAQHVPGWIDGDHCHTTGDGGSLLVVTGPENRVYWFVFQRLPEPKFGGNIPRYSAEDEVQFCNAHRHLPVTETVILGDVFDKRLTSVLTPLHEWVYEKWFFKRIFILGDAAHKPNPMGAQGGNSAIESAAELVNSLLRMRDERSAISFSDLTNADIEQLFAQAQAARHQRAHDRVNDAHRLQALYANENPLKSKLILKWLALVGSPETHISRQDPAVLSASKLEQLPVPHRPHVLPWNDELKVRPMRKRAARAGNAAFASVFLALSVFAWRADFTNTLALTSWFTSDQGLGAKLELLSSMSQLVAPLVIYTIEANRAGNTMKPLSLAGLATTGMSIKGVGIVGCLHSLLATLQGGWSPTGRYTPPHVVRSLLPSVLGTYLLPLVVFVLSAGRSEVSSRMIACAPPLFSAVSYAASKAIRWWSNKHTDVGQCKRPAFDRYKTDDLPILRSVYRWAGVLQASTYIVSYVYLRLQPTQHITQIPSVLGYFRSVWNDQGPGPATAQLFGSDIAVAALSWFGINLYTIWDLRRLGYIDTWDAMKAVALTTVGQSVIGPGATWMAVAHWKEGVIANALIR</sequence>
<accession>A0ABR2HYV1</accession>
<evidence type="ECO:0000256" key="6">
    <source>
        <dbReference type="ARBA" id="ARBA00023002"/>
    </source>
</evidence>
<keyword evidence="9" id="KW-1185">Reference proteome</keyword>
<dbReference type="EMBL" id="JAPCWZ010000007">
    <property type="protein sequence ID" value="KAK8855061.1"/>
    <property type="molecule type" value="Genomic_DNA"/>
</dbReference>
<comment type="cofactor">
    <cofactor evidence="1">
        <name>FAD</name>
        <dbReference type="ChEBI" id="CHEBI:57692"/>
    </cofactor>
</comment>
<evidence type="ECO:0000313" key="8">
    <source>
        <dbReference type="EMBL" id="KAK8855061.1"/>
    </source>
</evidence>
<evidence type="ECO:0000256" key="4">
    <source>
        <dbReference type="ARBA" id="ARBA00022630"/>
    </source>
</evidence>
<reference evidence="8 9" key="1">
    <citation type="journal article" date="2024" name="IMA Fungus">
        <title>Apiospora arundinis, a panoply of carbohydrate-active enzymes and secondary metabolites.</title>
        <authorList>
            <person name="Sorensen T."/>
            <person name="Petersen C."/>
            <person name="Muurmann A.T."/>
            <person name="Christiansen J.V."/>
            <person name="Brundto M.L."/>
            <person name="Overgaard C.K."/>
            <person name="Boysen A.T."/>
            <person name="Wollenberg R.D."/>
            <person name="Larsen T.O."/>
            <person name="Sorensen J.L."/>
            <person name="Nielsen K.L."/>
            <person name="Sondergaard T.E."/>
        </authorList>
    </citation>
    <scope>NUCLEOTIDE SEQUENCE [LARGE SCALE GENOMIC DNA]</scope>
    <source>
        <strain evidence="8 9">AAU 773</strain>
    </source>
</reference>
<evidence type="ECO:0000313" key="9">
    <source>
        <dbReference type="Proteomes" id="UP001390339"/>
    </source>
</evidence>
<name>A0ABR2HYV1_9PEZI</name>
<proteinExistence type="inferred from homology"/>
<organism evidence="8 9">
    <name type="scientific">Apiospora arundinis</name>
    <dbReference type="NCBI Taxonomy" id="335852"/>
    <lineage>
        <taxon>Eukaryota</taxon>
        <taxon>Fungi</taxon>
        <taxon>Dikarya</taxon>
        <taxon>Ascomycota</taxon>
        <taxon>Pezizomycotina</taxon>
        <taxon>Sordariomycetes</taxon>
        <taxon>Xylariomycetidae</taxon>
        <taxon>Amphisphaeriales</taxon>
        <taxon>Apiosporaceae</taxon>
        <taxon>Apiospora</taxon>
    </lineage>
</organism>
<feature type="domain" description="FAD-binding" evidence="7">
    <location>
        <begin position="8"/>
        <end position="173"/>
    </location>
</feature>
<evidence type="ECO:0000259" key="7">
    <source>
        <dbReference type="Pfam" id="PF01494"/>
    </source>
</evidence>
<dbReference type="InterPro" id="IPR002938">
    <property type="entry name" value="FAD-bd"/>
</dbReference>
<dbReference type="SUPFAM" id="SSF51905">
    <property type="entry name" value="FAD/NAD(P)-binding domain"/>
    <property type="match status" value="1"/>
</dbReference>
<dbReference type="InterPro" id="IPR050562">
    <property type="entry name" value="FAD_mOase_fung"/>
</dbReference>
<comment type="similarity">
    <text evidence="3">Belongs to the paxM FAD-dependent monooxygenase family.</text>
</comment>
<feature type="domain" description="FAD-binding" evidence="7">
    <location>
        <begin position="294"/>
        <end position="341"/>
    </location>
</feature>
<keyword evidence="4" id="KW-0285">Flavoprotein</keyword>
<keyword evidence="6" id="KW-0560">Oxidoreductase</keyword>
<protein>
    <submittedName>
        <fullName evidence="8">FAD binding domain protein</fullName>
    </submittedName>
</protein>
<dbReference type="Proteomes" id="UP001390339">
    <property type="component" value="Unassembled WGS sequence"/>
</dbReference>
<dbReference type="InterPro" id="IPR036188">
    <property type="entry name" value="FAD/NAD-bd_sf"/>
</dbReference>
<gene>
    <name evidence="8" type="ORF">PGQ11_010973</name>
</gene>
<dbReference type="Gene3D" id="3.50.50.60">
    <property type="entry name" value="FAD/NAD(P)-binding domain"/>
    <property type="match status" value="1"/>
</dbReference>
<evidence type="ECO:0000256" key="2">
    <source>
        <dbReference type="ARBA" id="ARBA00005179"/>
    </source>
</evidence>
<comment type="caution">
    <text evidence="8">The sequence shown here is derived from an EMBL/GenBank/DDBJ whole genome shotgun (WGS) entry which is preliminary data.</text>
</comment>
<dbReference type="PRINTS" id="PR00420">
    <property type="entry name" value="RNGMNOXGNASE"/>
</dbReference>
<comment type="pathway">
    <text evidence="2">Secondary metabolite biosynthesis.</text>
</comment>
<keyword evidence="5" id="KW-0274">FAD</keyword>
<dbReference type="Pfam" id="PF01494">
    <property type="entry name" value="FAD_binding_3"/>
    <property type="match status" value="2"/>
</dbReference>
<dbReference type="PANTHER" id="PTHR47356:SF2">
    <property type="entry name" value="FAD-BINDING DOMAIN-CONTAINING PROTEIN-RELATED"/>
    <property type="match status" value="1"/>
</dbReference>
<evidence type="ECO:0000256" key="3">
    <source>
        <dbReference type="ARBA" id="ARBA00007992"/>
    </source>
</evidence>
<evidence type="ECO:0000256" key="1">
    <source>
        <dbReference type="ARBA" id="ARBA00001974"/>
    </source>
</evidence>
<dbReference type="PANTHER" id="PTHR47356">
    <property type="entry name" value="FAD-DEPENDENT MONOOXYGENASE ASQG-RELATED"/>
    <property type="match status" value="1"/>
</dbReference>